<evidence type="ECO:0000313" key="2">
    <source>
        <dbReference type="EMBL" id="KAF8789892.1"/>
    </source>
</evidence>
<protein>
    <submittedName>
        <fullName evidence="2">Uncharacterized protein</fullName>
    </submittedName>
</protein>
<reference evidence="2" key="1">
    <citation type="journal article" date="2020" name="bioRxiv">
        <title>Chromosome-level reference genome of the European wasp spider Argiope bruennichi: a resource for studies on range expansion and evolutionary adaptation.</title>
        <authorList>
            <person name="Sheffer M.M."/>
            <person name="Hoppe A."/>
            <person name="Krehenwinkel H."/>
            <person name="Uhl G."/>
            <person name="Kuss A.W."/>
            <person name="Jensen L."/>
            <person name="Jensen C."/>
            <person name="Gillespie R.G."/>
            <person name="Hoff K.J."/>
            <person name="Prost S."/>
        </authorList>
    </citation>
    <scope>NUCLEOTIDE SEQUENCE</scope>
</reference>
<evidence type="ECO:0000313" key="3">
    <source>
        <dbReference type="Proteomes" id="UP000807504"/>
    </source>
</evidence>
<proteinExistence type="predicted"/>
<accession>A0A8T0FHK2</accession>
<reference evidence="2" key="2">
    <citation type="submission" date="2020-06" db="EMBL/GenBank/DDBJ databases">
        <authorList>
            <person name="Sheffer M."/>
        </authorList>
    </citation>
    <scope>NUCLEOTIDE SEQUENCE</scope>
</reference>
<sequence>MTNRRNLSHTDTAKQIEAPDSEEEVSEYENHTSDEMESESSDNDFDTGIHQMNYKGSIQSKNREIKWKLDPLLHSSQSTAANITKTTPGVIRYATARTSDIISAFVSI</sequence>
<evidence type="ECO:0000256" key="1">
    <source>
        <dbReference type="SAM" id="MobiDB-lite"/>
    </source>
</evidence>
<dbReference type="EMBL" id="JABXBU010000012">
    <property type="protein sequence ID" value="KAF8789892.1"/>
    <property type="molecule type" value="Genomic_DNA"/>
</dbReference>
<comment type="caution">
    <text evidence="2">The sequence shown here is derived from an EMBL/GenBank/DDBJ whole genome shotgun (WGS) entry which is preliminary data.</text>
</comment>
<organism evidence="2 3">
    <name type="scientific">Argiope bruennichi</name>
    <name type="common">Wasp spider</name>
    <name type="synonym">Aranea bruennichi</name>
    <dbReference type="NCBI Taxonomy" id="94029"/>
    <lineage>
        <taxon>Eukaryota</taxon>
        <taxon>Metazoa</taxon>
        <taxon>Ecdysozoa</taxon>
        <taxon>Arthropoda</taxon>
        <taxon>Chelicerata</taxon>
        <taxon>Arachnida</taxon>
        <taxon>Araneae</taxon>
        <taxon>Araneomorphae</taxon>
        <taxon>Entelegynae</taxon>
        <taxon>Araneoidea</taxon>
        <taxon>Araneidae</taxon>
        <taxon>Argiope</taxon>
    </lineage>
</organism>
<keyword evidence="3" id="KW-1185">Reference proteome</keyword>
<gene>
    <name evidence="2" type="ORF">HNY73_007795</name>
</gene>
<feature type="compositionally biased region" description="Acidic residues" evidence="1">
    <location>
        <begin position="35"/>
        <end position="45"/>
    </location>
</feature>
<name>A0A8T0FHK2_ARGBR</name>
<feature type="region of interest" description="Disordered" evidence="1">
    <location>
        <begin position="1"/>
        <end position="50"/>
    </location>
</feature>
<dbReference type="Proteomes" id="UP000807504">
    <property type="component" value="Unassembled WGS sequence"/>
</dbReference>
<dbReference type="AlphaFoldDB" id="A0A8T0FHK2"/>